<evidence type="ECO:0000256" key="4">
    <source>
        <dbReference type="ARBA" id="ARBA00022692"/>
    </source>
</evidence>
<comment type="function">
    <text evidence="9">Involved in the import of serine and threonine into the cell, with the concomitant import of sodium (symport system).</text>
</comment>
<feature type="transmembrane region" description="Helical" evidence="9">
    <location>
        <begin position="327"/>
        <end position="349"/>
    </location>
</feature>
<keyword evidence="7 9" id="KW-1133">Transmembrane helix</keyword>
<dbReference type="SUPFAM" id="SSF118215">
    <property type="entry name" value="Proton glutamate symport protein"/>
    <property type="match status" value="1"/>
</dbReference>
<dbReference type="PRINTS" id="PR00173">
    <property type="entry name" value="EDTRNSPORT"/>
</dbReference>
<keyword evidence="11" id="KW-1185">Reference proteome</keyword>
<dbReference type="PANTHER" id="PTHR42865:SF8">
    <property type="entry name" value="SERINE_THREONINE TRANSPORTER SSTT"/>
    <property type="match status" value="1"/>
</dbReference>
<name>A0A2Z6I9U5_9BURK</name>
<comment type="catalytic activity">
    <reaction evidence="9">
        <text>L-threonine(in) + Na(+)(in) = L-threonine(out) + Na(+)(out)</text>
        <dbReference type="Rhea" id="RHEA:69999"/>
        <dbReference type="ChEBI" id="CHEBI:29101"/>
        <dbReference type="ChEBI" id="CHEBI:57926"/>
    </reaction>
</comment>
<dbReference type="OrthoDB" id="9768885at2"/>
<dbReference type="KEGG" id="sutt:SUTMEG_11620"/>
<evidence type="ECO:0000313" key="10">
    <source>
        <dbReference type="EMBL" id="BBF23271.1"/>
    </source>
</evidence>
<keyword evidence="2 9" id="KW-0813">Transport</keyword>
<keyword evidence="8 9" id="KW-0472">Membrane</keyword>
<dbReference type="GO" id="GO:0015826">
    <property type="term" value="P:threonine transport"/>
    <property type="evidence" value="ECO:0007669"/>
    <property type="project" value="InterPro"/>
</dbReference>
<accession>A0A2Z6I9U5</accession>
<evidence type="ECO:0000256" key="3">
    <source>
        <dbReference type="ARBA" id="ARBA00022475"/>
    </source>
</evidence>
<evidence type="ECO:0000256" key="8">
    <source>
        <dbReference type="ARBA" id="ARBA00023136"/>
    </source>
</evidence>
<dbReference type="InterPro" id="IPR001991">
    <property type="entry name" value="Na-dicarboxylate_symporter"/>
</dbReference>
<feature type="transmembrane region" description="Helical" evidence="9">
    <location>
        <begin position="148"/>
        <end position="168"/>
    </location>
</feature>
<feature type="transmembrane region" description="Helical" evidence="9">
    <location>
        <begin position="222"/>
        <end position="247"/>
    </location>
</feature>
<feature type="transmembrane region" description="Helical" evidence="9">
    <location>
        <begin position="189"/>
        <end position="210"/>
    </location>
</feature>
<feature type="transmembrane region" description="Helical" evidence="9">
    <location>
        <begin position="89"/>
        <end position="111"/>
    </location>
</feature>
<dbReference type="HAMAP" id="MF_01582">
    <property type="entry name" value="Ser_Thr_transp_SstT"/>
    <property type="match status" value="1"/>
</dbReference>
<comment type="similarity">
    <text evidence="9">Belongs to the dicarboxylate/amino acid:cation symporter (DAACS) (TC 2.A.23) family.</text>
</comment>
<gene>
    <name evidence="10" type="primary">sstT_2</name>
    <name evidence="9" type="synonym">sstT</name>
    <name evidence="10" type="ORF">SUTMEG_11620</name>
</gene>
<dbReference type="InterPro" id="IPR036458">
    <property type="entry name" value="Na:dicarbo_symporter_sf"/>
</dbReference>
<sequence length="418" mass="43990">MKDTLRPLFRTATPFLQASLVKQILVALVLGMLFAWAFPAGARNVALLGTIFTTALKGVAPVLVFVLVMSSIANNRVDEGSGSVHVKPILALYLISTFSSALVAVAASFLWPTEITLATAQEGLSAPGGISEVLTGLILNVVDNPFRAMYNANYIGILAWAIAMGIILRRAREGTREMLADAASAVEMLVRLVIRFAPVGIFGLVSSTFAQEGFGVLAEYAQLLTVLLGTMAFVALVLNPFLVWLCTKKNPYPVTLMCLRESGVNAFFTRSSAANIPINMEICRRMNLPEATYSVSIPVGATINMAGAAVTITVITLSAAYSLGIEVGFGTAIFLSIVASMCAAGTSGVPGGSLMLIPLACGLFGIDQDTAMQVVAVGFIISVLQDSCETGLNSSSDALFTIAACERAKRLEAEKAEA</sequence>
<dbReference type="PANTHER" id="PTHR42865">
    <property type="entry name" value="PROTON/GLUTAMATE-ASPARTATE SYMPORTER"/>
    <property type="match status" value="1"/>
</dbReference>
<keyword evidence="5 9" id="KW-0769">Symport</keyword>
<dbReference type="EMBL" id="AP018786">
    <property type="protein sequence ID" value="BBF23271.1"/>
    <property type="molecule type" value="Genomic_DNA"/>
</dbReference>
<reference evidence="10 11" key="1">
    <citation type="journal article" date="2018" name="Int. J. Syst. Evol. Microbiol.">
        <title>Mesosutterella multiformis gen. nov., sp. nov., a member of the family Sutterellaceae and Sutterella megalosphaeroides sp. nov., isolated from human faeces.</title>
        <authorList>
            <person name="Sakamoto M."/>
            <person name="Ikeyama N."/>
            <person name="Kunihiro T."/>
            <person name="Iino T."/>
            <person name="Yuki M."/>
            <person name="Ohkuma M."/>
        </authorList>
    </citation>
    <scope>NUCLEOTIDE SEQUENCE [LARGE SCALE GENOMIC DNA]</scope>
    <source>
        <strain evidence="10 11">6FBBBH3</strain>
    </source>
</reference>
<comment type="catalytic activity">
    <reaction evidence="9">
        <text>L-serine(in) + Na(+)(in) = L-serine(out) + Na(+)(out)</text>
        <dbReference type="Rhea" id="RHEA:29575"/>
        <dbReference type="ChEBI" id="CHEBI:29101"/>
        <dbReference type="ChEBI" id="CHEBI:33384"/>
    </reaction>
</comment>
<keyword evidence="6 9" id="KW-0029">Amino-acid transport</keyword>
<proteinExistence type="inferred from homology"/>
<keyword evidence="3 9" id="KW-1003">Cell membrane</keyword>
<dbReference type="RefSeq" id="WP_120176898.1">
    <property type="nucleotide sequence ID" value="NZ_AP018786.1"/>
</dbReference>
<organism evidence="10 11">
    <name type="scientific">Sutterella megalosphaeroides</name>
    <dbReference type="NCBI Taxonomy" id="2494234"/>
    <lineage>
        <taxon>Bacteria</taxon>
        <taxon>Pseudomonadati</taxon>
        <taxon>Pseudomonadota</taxon>
        <taxon>Betaproteobacteria</taxon>
        <taxon>Burkholderiales</taxon>
        <taxon>Sutterellaceae</taxon>
        <taxon>Sutterella</taxon>
    </lineage>
</organism>
<protein>
    <recommendedName>
        <fullName evidence="9">Serine/threonine transporter SstT</fullName>
    </recommendedName>
    <alternativeName>
        <fullName evidence="9">Na(+)/serine-threonine symporter</fullName>
    </alternativeName>
</protein>
<dbReference type="InterPro" id="IPR023025">
    <property type="entry name" value="Ser_Thr_transp_SstT"/>
</dbReference>
<evidence type="ECO:0000256" key="5">
    <source>
        <dbReference type="ARBA" id="ARBA00022847"/>
    </source>
</evidence>
<feature type="transmembrane region" description="Helical" evidence="9">
    <location>
        <begin position="295"/>
        <end position="321"/>
    </location>
</feature>
<evidence type="ECO:0000256" key="6">
    <source>
        <dbReference type="ARBA" id="ARBA00022970"/>
    </source>
</evidence>
<feature type="transmembrane region" description="Helical" evidence="9">
    <location>
        <begin position="45"/>
        <end position="69"/>
    </location>
</feature>
<dbReference type="FunFam" id="1.10.3860.10:FF:000003">
    <property type="entry name" value="Serine/threonine transporter sstT"/>
    <property type="match status" value="1"/>
</dbReference>
<evidence type="ECO:0000313" key="11">
    <source>
        <dbReference type="Proteomes" id="UP000271003"/>
    </source>
</evidence>
<keyword evidence="4 9" id="KW-0812">Transmembrane</keyword>
<dbReference type="AlphaFoldDB" id="A0A2Z6I9U5"/>
<feature type="transmembrane region" description="Helical" evidence="9">
    <location>
        <begin position="20"/>
        <end position="38"/>
    </location>
</feature>
<dbReference type="Pfam" id="PF00375">
    <property type="entry name" value="SDF"/>
    <property type="match status" value="1"/>
</dbReference>
<comment type="subcellular location">
    <subcellularLocation>
        <location evidence="9">Cell membrane</location>
        <topology evidence="9">Multi-pass membrane protein</topology>
    </subcellularLocation>
    <subcellularLocation>
        <location evidence="1">Membrane</location>
        <topology evidence="1">Multi-pass membrane protein</topology>
    </subcellularLocation>
</comment>
<dbReference type="GO" id="GO:0005886">
    <property type="term" value="C:plasma membrane"/>
    <property type="evidence" value="ECO:0007669"/>
    <property type="project" value="UniProtKB-SubCell"/>
</dbReference>
<dbReference type="GO" id="GO:0032329">
    <property type="term" value="P:serine transport"/>
    <property type="evidence" value="ECO:0007669"/>
    <property type="project" value="InterPro"/>
</dbReference>
<dbReference type="Proteomes" id="UP000271003">
    <property type="component" value="Chromosome"/>
</dbReference>
<evidence type="ECO:0000256" key="1">
    <source>
        <dbReference type="ARBA" id="ARBA00004141"/>
    </source>
</evidence>
<evidence type="ECO:0000256" key="9">
    <source>
        <dbReference type="HAMAP-Rule" id="MF_01582"/>
    </source>
</evidence>
<dbReference type="Gene3D" id="1.10.3860.10">
    <property type="entry name" value="Sodium:dicarboxylate symporter"/>
    <property type="match status" value="1"/>
</dbReference>
<dbReference type="GO" id="GO:0005295">
    <property type="term" value="F:neutral L-amino acid:sodium symporter activity"/>
    <property type="evidence" value="ECO:0007669"/>
    <property type="project" value="TreeGrafter"/>
</dbReference>
<dbReference type="NCBIfam" id="NF010151">
    <property type="entry name" value="PRK13628.1"/>
    <property type="match status" value="1"/>
</dbReference>
<evidence type="ECO:0000256" key="2">
    <source>
        <dbReference type="ARBA" id="ARBA00022448"/>
    </source>
</evidence>
<evidence type="ECO:0000256" key="7">
    <source>
        <dbReference type="ARBA" id="ARBA00022989"/>
    </source>
</evidence>